<evidence type="ECO:0000259" key="6">
    <source>
        <dbReference type="PROSITE" id="PS51005"/>
    </source>
</evidence>
<dbReference type="Gene3D" id="2.170.150.80">
    <property type="entry name" value="NAC domain"/>
    <property type="match status" value="1"/>
</dbReference>
<feature type="domain" description="NAC" evidence="6">
    <location>
        <begin position="13"/>
        <end position="160"/>
    </location>
</feature>
<evidence type="ECO:0000256" key="4">
    <source>
        <dbReference type="ARBA" id="ARBA00023163"/>
    </source>
</evidence>
<keyword evidence="8" id="KW-1185">Reference proteome</keyword>
<dbReference type="PROSITE" id="PS51005">
    <property type="entry name" value="NAC"/>
    <property type="match status" value="1"/>
</dbReference>
<dbReference type="PANTHER" id="PTHR31989">
    <property type="entry name" value="NAC DOMAIN-CONTAINING PROTEIN 82-RELATED"/>
    <property type="match status" value="1"/>
</dbReference>
<keyword evidence="2" id="KW-0805">Transcription regulation</keyword>
<keyword evidence="4" id="KW-0804">Transcription</keyword>
<dbReference type="Pfam" id="PF02365">
    <property type="entry name" value="NAM"/>
    <property type="match status" value="1"/>
</dbReference>
<reference evidence="7" key="2">
    <citation type="submission" date="2023-05" db="EMBL/GenBank/DDBJ databases">
        <authorList>
            <person name="Schelkunov M.I."/>
        </authorList>
    </citation>
    <scope>NUCLEOTIDE SEQUENCE</scope>
    <source>
        <strain evidence="7">Hsosn_3</strain>
        <tissue evidence="7">Leaf</tissue>
    </source>
</reference>
<organism evidence="7 8">
    <name type="scientific">Heracleum sosnowskyi</name>
    <dbReference type="NCBI Taxonomy" id="360622"/>
    <lineage>
        <taxon>Eukaryota</taxon>
        <taxon>Viridiplantae</taxon>
        <taxon>Streptophyta</taxon>
        <taxon>Embryophyta</taxon>
        <taxon>Tracheophyta</taxon>
        <taxon>Spermatophyta</taxon>
        <taxon>Magnoliopsida</taxon>
        <taxon>eudicotyledons</taxon>
        <taxon>Gunneridae</taxon>
        <taxon>Pentapetalae</taxon>
        <taxon>asterids</taxon>
        <taxon>campanulids</taxon>
        <taxon>Apiales</taxon>
        <taxon>Apiaceae</taxon>
        <taxon>Apioideae</taxon>
        <taxon>apioid superclade</taxon>
        <taxon>Tordylieae</taxon>
        <taxon>Tordyliinae</taxon>
        <taxon>Heracleum</taxon>
    </lineage>
</organism>
<accession>A0AAD8HRD3</accession>
<dbReference type="Proteomes" id="UP001237642">
    <property type="component" value="Unassembled WGS sequence"/>
</dbReference>
<dbReference type="GO" id="GO:0003677">
    <property type="term" value="F:DNA binding"/>
    <property type="evidence" value="ECO:0007669"/>
    <property type="project" value="UniProtKB-KW"/>
</dbReference>
<reference evidence="7" key="1">
    <citation type="submission" date="2023-02" db="EMBL/GenBank/DDBJ databases">
        <title>Genome of toxic invasive species Heracleum sosnowskyi carries increased number of genes despite the absence of recent whole-genome duplications.</title>
        <authorList>
            <person name="Schelkunov M."/>
            <person name="Shtratnikova V."/>
            <person name="Makarenko M."/>
            <person name="Klepikova A."/>
            <person name="Omelchenko D."/>
            <person name="Novikova G."/>
            <person name="Obukhova E."/>
            <person name="Bogdanov V."/>
            <person name="Penin A."/>
            <person name="Logacheva M."/>
        </authorList>
    </citation>
    <scope>NUCLEOTIDE SEQUENCE</scope>
    <source>
        <strain evidence="7">Hsosn_3</strain>
        <tissue evidence="7">Leaf</tissue>
    </source>
</reference>
<comment type="subcellular location">
    <subcellularLocation>
        <location evidence="1">Nucleus</location>
    </subcellularLocation>
</comment>
<gene>
    <name evidence="7" type="ORF">POM88_037563</name>
</gene>
<dbReference type="AlphaFoldDB" id="A0AAD8HRD3"/>
<evidence type="ECO:0000256" key="3">
    <source>
        <dbReference type="ARBA" id="ARBA00023125"/>
    </source>
</evidence>
<dbReference type="SUPFAM" id="SSF101941">
    <property type="entry name" value="NAC domain"/>
    <property type="match status" value="1"/>
</dbReference>
<dbReference type="EMBL" id="JAUIZM010000008">
    <property type="protein sequence ID" value="KAK1371471.1"/>
    <property type="molecule type" value="Genomic_DNA"/>
</dbReference>
<evidence type="ECO:0000256" key="5">
    <source>
        <dbReference type="ARBA" id="ARBA00023242"/>
    </source>
</evidence>
<keyword evidence="5" id="KW-0539">Nucleus</keyword>
<sequence length="442" mass="49538">MEREGCGMCRCLMIPGMCFDPSDEQLLAFYLTQKIEITSSTDSSNKNKIKKTIYVFTELRKKISRVIRRSGRGSWTGQNNPIVKNKTGVDIGYNKLLTFYKDSDGKKGRKKKILDDDEEHGHWMMHEYSLFGIENYVLCKIIKEVSFSAKASVLCPTKAAVLTQDFRTQGDGHIMNVVLEDQERQSGGGDQTLDESTTDWDKNGWMEELYEEFGLNSFDGQEDNNMKWNNQIPDFLVEESIAVVNKPSDYSGADLDVNGQNSVLHGGSADDHYRTDISNDKSAGVVMGLPVFGVMDNHQQGQVIQDILSEETVAGLQDIPVAVWGKNGQGDGSYKGLDGTANHDIIILDDESNGVHDGQQSMMTEAINVDNQVDNDMEGYNDDFWNGLDVLLDFSSPDLFDLWPDEFNEQSCRIIEGQPGKRMRYGVEDCDECPSGKKQQCL</sequence>
<dbReference type="GO" id="GO:0006355">
    <property type="term" value="P:regulation of DNA-templated transcription"/>
    <property type="evidence" value="ECO:0007669"/>
    <property type="project" value="InterPro"/>
</dbReference>
<proteinExistence type="predicted"/>
<protein>
    <recommendedName>
        <fullName evidence="6">NAC domain-containing protein</fullName>
    </recommendedName>
</protein>
<dbReference type="GO" id="GO:0005634">
    <property type="term" value="C:nucleus"/>
    <property type="evidence" value="ECO:0007669"/>
    <property type="project" value="UniProtKB-SubCell"/>
</dbReference>
<evidence type="ECO:0000256" key="1">
    <source>
        <dbReference type="ARBA" id="ARBA00004123"/>
    </source>
</evidence>
<keyword evidence="3" id="KW-0238">DNA-binding</keyword>
<evidence type="ECO:0000313" key="7">
    <source>
        <dbReference type="EMBL" id="KAK1371471.1"/>
    </source>
</evidence>
<comment type="caution">
    <text evidence="7">The sequence shown here is derived from an EMBL/GenBank/DDBJ whole genome shotgun (WGS) entry which is preliminary data.</text>
</comment>
<name>A0AAD8HRD3_9APIA</name>
<dbReference type="InterPro" id="IPR003441">
    <property type="entry name" value="NAC-dom"/>
</dbReference>
<evidence type="ECO:0000313" key="8">
    <source>
        <dbReference type="Proteomes" id="UP001237642"/>
    </source>
</evidence>
<evidence type="ECO:0000256" key="2">
    <source>
        <dbReference type="ARBA" id="ARBA00023015"/>
    </source>
</evidence>
<dbReference type="InterPro" id="IPR036093">
    <property type="entry name" value="NAC_dom_sf"/>
</dbReference>